<evidence type="ECO:0000256" key="1">
    <source>
        <dbReference type="ARBA" id="ARBA00006534"/>
    </source>
</evidence>
<gene>
    <name evidence="5" type="ORF">AXFE_03020</name>
</gene>
<keyword evidence="6" id="KW-1185">Reference proteome</keyword>
<keyword evidence="2" id="KW-0645">Protease</keyword>
<name>A0A0D8HNU6_9ACTN</name>
<reference evidence="5 6" key="1">
    <citation type="submission" date="2015-01" db="EMBL/GenBank/DDBJ databases">
        <title>Draft genome of the acidophilic iron oxidizer Acidithrix ferrooxidans strain Py-F3.</title>
        <authorList>
            <person name="Poehlein A."/>
            <person name="Eisen S."/>
            <person name="Schloemann M."/>
            <person name="Johnson B.D."/>
            <person name="Daniel R."/>
            <person name="Muehling M."/>
        </authorList>
    </citation>
    <scope>NUCLEOTIDE SEQUENCE [LARGE SCALE GENOMIC DNA]</scope>
    <source>
        <strain evidence="5 6">Py-F3</strain>
    </source>
</reference>
<dbReference type="EMBL" id="JXYS01000005">
    <property type="protein sequence ID" value="KJF18806.1"/>
    <property type="molecule type" value="Genomic_DNA"/>
</dbReference>
<comment type="similarity">
    <text evidence="1">Belongs to the peptidase S51 family.</text>
</comment>
<dbReference type="RefSeq" id="WP_052604125.1">
    <property type="nucleotide sequence ID" value="NZ_JXYS01000005.1"/>
</dbReference>
<dbReference type="AlphaFoldDB" id="A0A0D8HNU6"/>
<keyword evidence="4" id="KW-0720">Serine protease</keyword>
<dbReference type="PANTHER" id="PTHR20842:SF0">
    <property type="entry name" value="ALPHA-ASPARTYL DIPEPTIDASE"/>
    <property type="match status" value="1"/>
</dbReference>
<dbReference type="Proteomes" id="UP000032360">
    <property type="component" value="Unassembled WGS sequence"/>
</dbReference>
<dbReference type="GO" id="GO:0008236">
    <property type="term" value="F:serine-type peptidase activity"/>
    <property type="evidence" value="ECO:0007669"/>
    <property type="project" value="UniProtKB-KW"/>
</dbReference>
<evidence type="ECO:0000256" key="2">
    <source>
        <dbReference type="ARBA" id="ARBA00022670"/>
    </source>
</evidence>
<evidence type="ECO:0000256" key="4">
    <source>
        <dbReference type="ARBA" id="ARBA00022825"/>
    </source>
</evidence>
<dbReference type="SUPFAM" id="SSF52317">
    <property type="entry name" value="Class I glutamine amidotransferase-like"/>
    <property type="match status" value="1"/>
</dbReference>
<dbReference type="PANTHER" id="PTHR20842">
    <property type="entry name" value="PROTEASE S51 ALPHA-ASPARTYL DIPEPTIDASE"/>
    <property type="match status" value="1"/>
</dbReference>
<evidence type="ECO:0000313" key="6">
    <source>
        <dbReference type="Proteomes" id="UP000032360"/>
    </source>
</evidence>
<sequence length="246" mass="26801">MTNNVPTVIATSGGFFQGRRNPIAYGPLIYHAIERSGVRGRRPSICHISTASGDQRYFQASLDQAGRDSGFTTSHLNLFPMPNVDDIESFLGEHDVIWVGGGSVANLLAIWKLHGLDEIMHRLWLGGTVLGGVSAGSICWHIGGTTDSFGPDLRVVDNGLGFIPYSNGVHYNSEAQRRPLFQEAIRSGALPEGYASDDGVGLVYVGTLFEEAITEVVDRYAYHVWRDGEEVKEDQIVPRVINGARG</sequence>
<keyword evidence="3" id="KW-0378">Hydrolase</keyword>
<evidence type="ECO:0000256" key="3">
    <source>
        <dbReference type="ARBA" id="ARBA00022801"/>
    </source>
</evidence>
<proteinExistence type="inferred from homology"/>
<dbReference type="InterPro" id="IPR005320">
    <property type="entry name" value="Peptidase_S51"/>
</dbReference>
<dbReference type="CDD" id="cd03146">
    <property type="entry name" value="GAT1_Peptidase_E"/>
    <property type="match status" value="1"/>
</dbReference>
<dbReference type="OrthoDB" id="9778515at2"/>
<comment type="caution">
    <text evidence="5">The sequence shown here is derived from an EMBL/GenBank/DDBJ whole genome shotgun (WGS) entry which is preliminary data.</text>
</comment>
<dbReference type="STRING" id="1280514.AXFE_03020"/>
<protein>
    <submittedName>
        <fullName evidence="5">Peptidase family S51</fullName>
    </submittedName>
</protein>
<dbReference type="Pfam" id="PF03575">
    <property type="entry name" value="Peptidase_S51"/>
    <property type="match status" value="1"/>
</dbReference>
<dbReference type="GO" id="GO:0006508">
    <property type="term" value="P:proteolysis"/>
    <property type="evidence" value="ECO:0007669"/>
    <property type="project" value="UniProtKB-KW"/>
</dbReference>
<dbReference type="InterPro" id="IPR029062">
    <property type="entry name" value="Class_I_gatase-like"/>
</dbReference>
<dbReference type="PATRIC" id="fig|1280514.3.peg.418"/>
<accession>A0A0D8HNU6</accession>
<organism evidence="5 6">
    <name type="scientific">Acidithrix ferrooxidans</name>
    <dbReference type="NCBI Taxonomy" id="1280514"/>
    <lineage>
        <taxon>Bacteria</taxon>
        <taxon>Bacillati</taxon>
        <taxon>Actinomycetota</taxon>
        <taxon>Acidimicrobiia</taxon>
        <taxon>Acidimicrobiales</taxon>
        <taxon>Acidimicrobiaceae</taxon>
        <taxon>Acidithrix</taxon>
    </lineage>
</organism>
<dbReference type="Gene3D" id="3.40.50.880">
    <property type="match status" value="1"/>
</dbReference>
<evidence type="ECO:0000313" key="5">
    <source>
        <dbReference type="EMBL" id="KJF18806.1"/>
    </source>
</evidence>